<feature type="domain" description="Helicase ATP-binding" evidence="1">
    <location>
        <begin position="3"/>
        <end position="231"/>
    </location>
</feature>
<dbReference type="SUPFAM" id="SSF52540">
    <property type="entry name" value="P-loop containing nucleoside triphosphate hydrolases"/>
    <property type="match status" value="1"/>
</dbReference>
<accession>A0A1I4FD25</accession>
<dbReference type="OrthoDB" id="9758243at2"/>
<dbReference type="RefSeq" id="WP_092963549.1">
    <property type="nucleotide sequence ID" value="NZ_FOSQ01000029.1"/>
</dbReference>
<protein>
    <submittedName>
        <fullName evidence="2">Type I restriction enzyme, R subunit</fullName>
    </submittedName>
</protein>
<reference evidence="2 3" key="1">
    <citation type="submission" date="2016-10" db="EMBL/GenBank/DDBJ databases">
        <authorList>
            <person name="de Groot N.N."/>
        </authorList>
    </citation>
    <scope>NUCLEOTIDE SEQUENCE [LARGE SCALE GENOMIC DNA]</scope>
    <source>
        <strain evidence="2 3">DSM 19981</strain>
    </source>
</reference>
<dbReference type="PANTHER" id="PTHR42927:SF1">
    <property type="entry name" value="HELICASE SUPERFAMILY 1 AND 2 DOMAIN-CONTAINING PROTEIN"/>
    <property type="match status" value="1"/>
</dbReference>
<dbReference type="PANTHER" id="PTHR42927">
    <property type="entry name" value="HELICASE SUPERFAMILY 1 AND 2 DOMAIN-CONTAINING PROTEIN"/>
    <property type="match status" value="1"/>
</dbReference>
<organism evidence="2 3">
    <name type="scientific">Falsiroseomonas stagni DSM 19981</name>
    <dbReference type="NCBI Taxonomy" id="1123062"/>
    <lineage>
        <taxon>Bacteria</taxon>
        <taxon>Pseudomonadati</taxon>
        <taxon>Pseudomonadota</taxon>
        <taxon>Alphaproteobacteria</taxon>
        <taxon>Acetobacterales</taxon>
        <taxon>Roseomonadaceae</taxon>
        <taxon>Falsiroseomonas</taxon>
    </lineage>
</organism>
<dbReference type="InterPro" id="IPR027417">
    <property type="entry name" value="P-loop_NTPase"/>
</dbReference>
<dbReference type="AlphaFoldDB" id="A0A1I4FD25"/>
<sequence length="759" mass="83769">HQLDGTRRLVAQVLTDGPGGRYLIEHSAGSGKTNSIAWTAHFLADLHDAENRKVFDTVLVVSDRTVLDRQLREALEGFERTQGVVATITGDGGSKSQELAEALAAGKKIVVCTIQTFPFAIEQVRALARMQGKRFCVIADEAHSSQTGQAAQKLKQTLTAEEAAALEDGGEFDLEDLLAAEMKGRAAQDAAISYVAFTATPKAKTLELFGRRPDPSRPAAQDNRPAAFHTYSMRQAIEEEFILDVLRNYTAYRMAFRLTHAGREMDETEVDASEAKKGIMGWVRLHPHNIAARVQIVVEHFRQNVAHLLAGRAKAMVVTASRREAVRWMRAMEAYIRQRRYNLGVLVAFSGEVNDPESGPDPFTEASMNPGLRGRDMREAFATAEFSLLIVANKFQTGFDQPLLCAMYVDRRLGGIQAVQTLSRLNRAYPGKDTTYVVDFVNEPEEVLGAFRQYHTTAQLADVSDPNVVLDLRSKLDALGFYDRFEVERVAKVAMTPGATPGDLDAALGQVSSRLLTRFKHAQQAVRGGTDGSKASDAAKDEMEAQLLFKRDLGSYVRAYEFLGQMFDYGNTEFEKLYLFARLLLPLLDYGREREGIDLSALRLTHHKLRDLGQQKLNLAGGEPAEGLKPVTEVGSGEIQDRQKQPLAQIIQALNDLFEGELTDGDRVAFAESVRTKLMESETLRAQAAANTREQFVNSPNLREELLNAIISTMEAHGSMSRQALNSEAIQAGLLSVLLGPGALWERLRRGEEGGEGAR</sequence>
<dbReference type="SMART" id="SM00487">
    <property type="entry name" value="DEXDc"/>
    <property type="match status" value="1"/>
</dbReference>
<dbReference type="InterPro" id="IPR040980">
    <property type="entry name" value="SWI2_SNF2"/>
</dbReference>
<evidence type="ECO:0000313" key="3">
    <source>
        <dbReference type="Proteomes" id="UP000199473"/>
    </source>
</evidence>
<feature type="non-terminal residue" evidence="2">
    <location>
        <position position="1"/>
    </location>
</feature>
<keyword evidence="3" id="KW-1185">Reference proteome</keyword>
<evidence type="ECO:0000313" key="2">
    <source>
        <dbReference type="EMBL" id="SFL15872.1"/>
    </source>
</evidence>
<name>A0A1I4FD25_9PROT</name>
<evidence type="ECO:0000259" key="1">
    <source>
        <dbReference type="SMART" id="SM00487"/>
    </source>
</evidence>
<gene>
    <name evidence="2" type="ORF">SAMN02745775_12918</name>
</gene>
<proteinExistence type="predicted"/>
<dbReference type="InterPro" id="IPR014001">
    <property type="entry name" value="Helicase_ATP-bd"/>
</dbReference>
<dbReference type="Proteomes" id="UP000199473">
    <property type="component" value="Unassembled WGS sequence"/>
</dbReference>
<dbReference type="Pfam" id="PF22679">
    <property type="entry name" value="T1R_D3-like"/>
    <property type="match status" value="1"/>
</dbReference>
<dbReference type="Pfam" id="PF18766">
    <property type="entry name" value="SWI2_SNF2"/>
    <property type="match status" value="1"/>
</dbReference>
<dbReference type="Gene3D" id="3.40.50.300">
    <property type="entry name" value="P-loop containing nucleotide triphosphate hydrolases"/>
    <property type="match status" value="2"/>
</dbReference>
<dbReference type="EMBL" id="FOSQ01000029">
    <property type="protein sequence ID" value="SFL15872.1"/>
    <property type="molecule type" value="Genomic_DNA"/>
</dbReference>
<dbReference type="InterPro" id="IPR055180">
    <property type="entry name" value="HsdR_RecA-like_helicase_dom_2"/>
</dbReference>